<protein>
    <submittedName>
        <fullName evidence="2">Uncharacterized protein</fullName>
    </submittedName>
</protein>
<comment type="caution">
    <text evidence="2">The sequence shown here is derived from an EMBL/GenBank/DDBJ whole genome shotgun (WGS) entry which is preliminary data.</text>
</comment>
<gene>
    <name evidence="2" type="ORF">ANN_09368</name>
</gene>
<evidence type="ECO:0000313" key="3">
    <source>
        <dbReference type="Proteomes" id="UP001148838"/>
    </source>
</evidence>
<dbReference type="EMBL" id="JAJSOF020000005">
    <property type="protein sequence ID" value="KAJ4447362.1"/>
    <property type="molecule type" value="Genomic_DNA"/>
</dbReference>
<evidence type="ECO:0000256" key="1">
    <source>
        <dbReference type="SAM" id="MobiDB-lite"/>
    </source>
</evidence>
<reference evidence="2 3" key="1">
    <citation type="journal article" date="2022" name="Allergy">
        <title>Genome assembly and annotation of Periplaneta americana reveal a comprehensive cockroach allergen profile.</title>
        <authorList>
            <person name="Wang L."/>
            <person name="Xiong Q."/>
            <person name="Saelim N."/>
            <person name="Wang L."/>
            <person name="Nong W."/>
            <person name="Wan A.T."/>
            <person name="Shi M."/>
            <person name="Liu X."/>
            <person name="Cao Q."/>
            <person name="Hui J.H.L."/>
            <person name="Sookrung N."/>
            <person name="Leung T.F."/>
            <person name="Tungtrongchitr A."/>
            <person name="Tsui S.K.W."/>
        </authorList>
    </citation>
    <scope>NUCLEOTIDE SEQUENCE [LARGE SCALE GENOMIC DNA]</scope>
    <source>
        <strain evidence="2">PWHHKU_190912</strain>
    </source>
</reference>
<organism evidence="2 3">
    <name type="scientific">Periplaneta americana</name>
    <name type="common">American cockroach</name>
    <name type="synonym">Blatta americana</name>
    <dbReference type="NCBI Taxonomy" id="6978"/>
    <lineage>
        <taxon>Eukaryota</taxon>
        <taxon>Metazoa</taxon>
        <taxon>Ecdysozoa</taxon>
        <taxon>Arthropoda</taxon>
        <taxon>Hexapoda</taxon>
        <taxon>Insecta</taxon>
        <taxon>Pterygota</taxon>
        <taxon>Neoptera</taxon>
        <taxon>Polyneoptera</taxon>
        <taxon>Dictyoptera</taxon>
        <taxon>Blattodea</taxon>
        <taxon>Blattoidea</taxon>
        <taxon>Blattidae</taxon>
        <taxon>Blattinae</taxon>
        <taxon>Periplaneta</taxon>
    </lineage>
</organism>
<keyword evidence="3" id="KW-1185">Reference proteome</keyword>
<accession>A0ABQ8TNN7</accession>
<name>A0ABQ8TNN7_PERAM</name>
<dbReference type="Proteomes" id="UP001148838">
    <property type="component" value="Unassembled WGS sequence"/>
</dbReference>
<proteinExistence type="predicted"/>
<feature type="region of interest" description="Disordered" evidence="1">
    <location>
        <begin position="24"/>
        <end position="46"/>
    </location>
</feature>
<evidence type="ECO:0000313" key="2">
    <source>
        <dbReference type="EMBL" id="KAJ4447362.1"/>
    </source>
</evidence>
<sequence>MSPGSSTESYPAFAHIGLRENPGENLNHVTYSDRKSNPRPPGFAARRANRYSTEADCILRDCLESILNIQFDSHSWSFSTSPISFGGLGIRNVNDICVPPFSASAHGALNFVKSRPTLSSHSDEIRILHMSELFQQWSSVTYIVDLPNSPESKKCWDLVLASKTFDSLFASSSSDLDRARFLQVLPSSDIDTLLDNTSFKFAIALRLGIKICLPHKCICGADVDSSGFHGLSFLKNSGRFSRHVMINDIIKRALISAGFPTILKPNGINLSDGKRPDGLTLTPWSTGKSLLWDATCYNTFASSYTPKTSKLAGSGTYPASWCTWEAMIGSENPVLQTTCNGWGNHRANHAIPPQWLDDRPPLFLHVDVRPAAD</sequence>